<dbReference type="InterPro" id="IPR024516">
    <property type="entry name" value="Mce_C"/>
</dbReference>
<dbReference type="RefSeq" id="WP_067869236.1">
    <property type="nucleotide sequence ID" value="NZ_JAAXOP010000002.1"/>
</dbReference>
<evidence type="ECO:0000313" key="4">
    <source>
        <dbReference type="EMBL" id="NKY49345.1"/>
    </source>
</evidence>
<organism evidence="4 5">
    <name type="scientific">Nocardia vermiculata</name>
    <dbReference type="NCBI Taxonomy" id="257274"/>
    <lineage>
        <taxon>Bacteria</taxon>
        <taxon>Bacillati</taxon>
        <taxon>Actinomycetota</taxon>
        <taxon>Actinomycetes</taxon>
        <taxon>Mycobacteriales</taxon>
        <taxon>Nocardiaceae</taxon>
        <taxon>Nocardia</taxon>
    </lineage>
</organism>
<dbReference type="GO" id="GO:0005576">
    <property type="term" value="C:extracellular region"/>
    <property type="evidence" value="ECO:0007669"/>
    <property type="project" value="TreeGrafter"/>
</dbReference>
<reference evidence="4 5" key="1">
    <citation type="submission" date="2020-04" db="EMBL/GenBank/DDBJ databases">
        <title>MicrobeNet Type strains.</title>
        <authorList>
            <person name="Nicholson A.C."/>
        </authorList>
    </citation>
    <scope>NUCLEOTIDE SEQUENCE [LARGE SCALE GENOMIC DNA]</scope>
    <source>
        <strain evidence="4 5">JCM 12354</strain>
    </source>
</reference>
<dbReference type="NCBIfam" id="TIGR00996">
    <property type="entry name" value="Mtu_fam_mce"/>
    <property type="match status" value="1"/>
</dbReference>
<dbReference type="Proteomes" id="UP000565711">
    <property type="component" value="Unassembled WGS sequence"/>
</dbReference>
<comment type="caution">
    <text evidence="4">The sequence shown here is derived from an EMBL/GenBank/DDBJ whole genome shotgun (WGS) entry which is preliminary data.</text>
</comment>
<protein>
    <submittedName>
        <fullName evidence="4">MCE family protein</fullName>
    </submittedName>
</protein>
<dbReference type="EMBL" id="JAAXOP010000002">
    <property type="protein sequence ID" value="NKY49345.1"/>
    <property type="molecule type" value="Genomic_DNA"/>
</dbReference>
<accession>A0A846XUU7</accession>
<keyword evidence="5" id="KW-1185">Reference proteome</keyword>
<feature type="transmembrane region" description="Helical" evidence="1">
    <location>
        <begin position="21"/>
        <end position="42"/>
    </location>
</feature>
<keyword evidence="1" id="KW-0472">Membrane</keyword>
<feature type="domain" description="Mammalian cell entry C-terminal" evidence="3">
    <location>
        <begin position="130"/>
        <end position="316"/>
    </location>
</feature>
<dbReference type="InterPro" id="IPR052336">
    <property type="entry name" value="MlaD_Phospholipid_Transporter"/>
</dbReference>
<name>A0A846XUU7_9NOCA</name>
<dbReference type="Pfam" id="PF02470">
    <property type="entry name" value="MlaD"/>
    <property type="match status" value="1"/>
</dbReference>
<sequence length="345" mass="37876">MRARIPRPNLPKALGFLRNRYLRLGLIASATVLILLVGSSVLTQAKLGDKTIHAEFAQAAGLRSGATVDVSGIEVGTVHAVRLDGAKVIADMKVRRDLRLGDDARAAVEMSTILGRLHVDLEPGKGKDMPGDTIRLDHTSVPYNLSKVIQDPQYKASFDRIDRIDPDKLRTALDTMNRQMGDSPQLAVQALDSIGALAKVINDRRDEVDTLLKGMDQVSQLVADNQNSVLMLLTRGEAIGQAVQQRQQLLKNLLDNVASLSKLLQDMGLENNGQFGPMIRDLNTMSQGLEKNKANLDRLYEIMPVTLRQFNNALGNGPYGEVYVPWGLFPDNWLCFAQVVQGCKG</sequence>
<dbReference type="InterPro" id="IPR003399">
    <property type="entry name" value="Mce/MlaD"/>
</dbReference>
<dbReference type="Pfam" id="PF11887">
    <property type="entry name" value="Mce4_CUP1"/>
    <property type="match status" value="1"/>
</dbReference>
<keyword evidence="1" id="KW-0812">Transmembrane</keyword>
<evidence type="ECO:0000313" key="5">
    <source>
        <dbReference type="Proteomes" id="UP000565711"/>
    </source>
</evidence>
<dbReference type="PANTHER" id="PTHR33371">
    <property type="entry name" value="INTERMEMBRANE PHOSPHOLIPID TRANSPORT SYSTEM BINDING PROTEIN MLAD-RELATED"/>
    <property type="match status" value="1"/>
</dbReference>
<evidence type="ECO:0000259" key="3">
    <source>
        <dbReference type="Pfam" id="PF11887"/>
    </source>
</evidence>
<dbReference type="PANTHER" id="PTHR33371:SF18">
    <property type="entry name" value="MCE-FAMILY PROTEIN MCE3C"/>
    <property type="match status" value="1"/>
</dbReference>
<proteinExistence type="predicted"/>
<keyword evidence="1" id="KW-1133">Transmembrane helix</keyword>
<gene>
    <name evidence="4" type="ORF">HGA08_03850</name>
</gene>
<evidence type="ECO:0000256" key="1">
    <source>
        <dbReference type="SAM" id="Phobius"/>
    </source>
</evidence>
<dbReference type="InterPro" id="IPR005693">
    <property type="entry name" value="Mce"/>
</dbReference>
<evidence type="ECO:0000259" key="2">
    <source>
        <dbReference type="Pfam" id="PF02470"/>
    </source>
</evidence>
<dbReference type="AlphaFoldDB" id="A0A846XUU7"/>
<feature type="domain" description="Mce/MlaD" evidence="2">
    <location>
        <begin position="50"/>
        <end position="124"/>
    </location>
</feature>